<dbReference type="InterPro" id="IPR004837">
    <property type="entry name" value="NaCa_Exmemb"/>
</dbReference>
<feature type="transmembrane region" description="Helical" evidence="5">
    <location>
        <begin position="21"/>
        <end position="42"/>
    </location>
</feature>
<comment type="caution">
    <text evidence="7">The sequence shown here is derived from an EMBL/GenBank/DDBJ whole genome shotgun (WGS) entry which is preliminary data.</text>
</comment>
<proteinExistence type="predicted"/>
<sequence length="375" mass="38586">MSDTDAIVTAGQKRALLQRLLMPWWTLVFPILGLLAIAVSLYGMGTAGVVAAAIILFGCVLSAVHQAEVVAHRVGEPFGTLVLAVAVTVIEVSLIVSLMLSDAGDASSLARDTVFAAIMIILNGIVGLCLLAGGFQHGEQRFSLRGASSSLNVLTAMVVLSLVLPNYVSSAPGPTYATSQLIFVAIVSVILYGTFVMVQTVRHRDYFLPADEDMPADAHAEPPSNAAAWAALGMLLVALVGVVLLAKGLSGIVEAAILGAGLPLAIVGVVIAALVLAPESLAAYRAAKRNRLQTSLNLALGSALATIGLTIPAVAIVSLMLGLPLALGIGAKQMILLVLSLFTITLTLGNGRTTVLGGAVHLVIFAAYLFVTVVP</sequence>
<dbReference type="OrthoDB" id="9787814at2"/>
<keyword evidence="3 5" id="KW-1133">Transmembrane helix</keyword>
<keyword evidence="8" id="KW-1185">Reference proteome</keyword>
<gene>
    <name evidence="7" type="ORF">SP5_073_00600</name>
</gene>
<feature type="transmembrane region" description="Helical" evidence="5">
    <location>
        <begin position="226"/>
        <end position="246"/>
    </location>
</feature>
<evidence type="ECO:0000313" key="7">
    <source>
        <dbReference type="EMBL" id="GAM02132.1"/>
    </source>
</evidence>
<feature type="transmembrane region" description="Helical" evidence="5">
    <location>
        <begin position="180"/>
        <end position="198"/>
    </location>
</feature>
<feature type="transmembrane region" description="Helical" evidence="5">
    <location>
        <begin position="298"/>
        <end position="323"/>
    </location>
</feature>
<name>A0A0A1WA64_9SPHN</name>
<keyword evidence="4 5" id="KW-0472">Membrane</keyword>
<reference evidence="7 8" key="1">
    <citation type="submission" date="2014-11" db="EMBL/GenBank/DDBJ databases">
        <title>Whole genome shotgun sequence of Sphingomonas parapaucimobilis NBRC 15100.</title>
        <authorList>
            <person name="Katano-Makiyama Y."/>
            <person name="Hosoyama A."/>
            <person name="Hashimoto M."/>
            <person name="Hosoyama Y."/>
            <person name="Noguchi M."/>
            <person name="Numata M."/>
            <person name="Tsuchikane K."/>
            <person name="Hirakata S."/>
            <person name="Uohara A."/>
            <person name="Shimodaira J."/>
            <person name="Ohji S."/>
            <person name="Ichikawa N."/>
            <person name="Kimura A."/>
            <person name="Yamazoe A."/>
            <person name="Fujita N."/>
        </authorList>
    </citation>
    <scope>NUCLEOTIDE SEQUENCE [LARGE SCALE GENOMIC DNA]</scope>
    <source>
        <strain evidence="7 8">NBRC 15100</strain>
    </source>
</reference>
<dbReference type="EMBL" id="BBPI01000073">
    <property type="protein sequence ID" value="GAM02132.1"/>
    <property type="molecule type" value="Genomic_DNA"/>
</dbReference>
<feature type="transmembrane region" description="Helical" evidence="5">
    <location>
        <begin position="329"/>
        <end position="348"/>
    </location>
</feature>
<feature type="transmembrane region" description="Helical" evidence="5">
    <location>
        <begin position="252"/>
        <end position="277"/>
    </location>
</feature>
<feature type="domain" description="Sodium/calcium exchanger membrane region" evidence="6">
    <location>
        <begin position="46"/>
        <end position="200"/>
    </location>
</feature>
<evidence type="ECO:0000256" key="3">
    <source>
        <dbReference type="ARBA" id="ARBA00022989"/>
    </source>
</evidence>
<dbReference type="PANTHER" id="PTHR37958:SF1">
    <property type="entry name" value="SODIUM-POTASSIUM_PROTON ANTIPORTER CHAA"/>
    <property type="match status" value="1"/>
</dbReference>
<feature type="transmembrane region" description="Helical" evidence="5">
    <location>
        <begin position="355"/>
        <end position="374"/>
    </location>
</feature>
<evidence type="ECO:0000256" key="4">
    <source>
        <dbReference type="ARBA" id="ARBA00023136"/>
    </source>
</evidence>
<feature type="transmembrane region" description="Helical" evidence="5">
    <location>
        <begin position="113"/>
        <end position="135"/>
    </location>
</feature>
<comment type="subcellular location">
    <subcellularLocation>
        <location evidence="1">Membrane</location>
        <topology evidence="1">Multi-pass membrane protein</topology>
    </subcellularLocation>
</comment>
<protein>
    <submittedName>
        <fullName evidence="7">Putative calcium/proton antiporter</fullName>
    </submittedName>
</protein>
<dbReference type="Proteomes" id="UP000032305">
    <property type="component" value="Unassembled WGS sequence"/>
</dbReference>
<dbReference type="Pfam" id="PF01699">
    <property type="entry name" value="Na_Ca_ex"/>
    <property type="match status" value="2"/>
</dbReference>
<feature type="domain" description="Sodium/calcium exchanger membrane region" evidence="6">
    <location>
        <begin position="231"/>
        <end position="373"/>
    </location>
</feature>
<organism evidence="7 8">
    <name type="scientific">Sphingomonas parapaucimobilis NBRC 15100</name>
    <dbReference type="NCBI Taxonomy" id="1219049"/>
    <lineage>
        <taxon>Bacteria</taxon>
        <taxon>Pseudomonadati</taxon>
        <taxon>Pseudomonadota</taxon>
        <taxon>Alphaproteobacteria</taxon>
        <taxon>Sphingomonadales</taxon>
        <taxon>Sphingomonadaceae</taxon>
        <taxon>Sphingomonas</taxon>
    </lineage>
</organism>
<feature type="transmembrane region" description="Helical" evidence="5">
    <location>
        <begin position="78"/>
        <end position="101"/>
    </location>
</feature>
<feature type="transmembrane region" description="Helical" evidence="5">
    <location>
        <begin position="147"/>
        <end position="168"/>
    </location>
</feature>
<dbReference type="GO" id="GO:0005886">
    <property type="term" value="C:plasma membrane"/>
    <property type="evidence" value="ECO:0007669"/>
    <property type="project" value="TreeGrafter"/>
</dbReference>
<evidence type="ECO:0000256" key="1">
    <source>
        <dbReference type="ARBA" id="ARBA00004141"/>
    </source>
</evidence>
<dbReference type="GO" id="GO:0015385">
    <property type="term" value="F:sodium:proton antiporter activity"/>
    <property type="evidence" value="ECO:0007669"/>
    <property type="project" value="TreeGrafter"/>
</dbReference>
<evidence type="ECO:0000256" key="5">
    <source>
        <dbReference type="SAM" id="Phobius"/>
    </source>
</evidence>
<dbReference type="AlphaFoldDB" id="A0A0A1WA64"/>
<dbReference type="GO" id="GO:0015386">
    <property type="term" value="F:potassium:proton antiporter activity"/>
    <property type="evidence" value="ECO:0007669"/>
    <property type="project" value="TreeGrafter"/>
</dbReference>
<evidence type="ECO:0000313" key="8">
    <source>
        <dbReference type="Proteomes" id="UP000032305"/>
    </source>
</evidence>
<feature type="transmembrane region" description="Helical" evidence="5">
    <location>
        <begin position="48"/>
        <end position="66"/>
    </location>
</feature>
<accession>A0A0A1WA64</accession>
<dbReference type="RefSeq" id="WP_042489860.1">
    <property type="nucleotide sequence ID" value="NZ_BBPI01000073.1"/>
</dbReference>
<dbReference type="InterPro" id="IPR052946">
    <property type="entry name" value="Alkaline_pH_Ca-Antiporter"/>
</dbReference>
<evidence type="ECO:0000256" key="2">
    <source>
        <dbReference type="ARBA" id="ARBA00022692"/>
    </source>
</evidence>
<evidence type="ECO:0000259" key="6">
    <source>
        <dbReference type="Pfam" id="PF01699"/>
    </source>
</evidence>
<keyword evidence="2 5" id="KW-0812">Transmembrane</keyword>
<dbReference type="eggNOG" id="COG0387">
    <property type="taxonomic scope" value="Bacteria"/>
</dbReference>
<dbReference type="PANTHER" id="PTHR37958">
    <property type="entry name" value="SODIUM-POTASSIUM/PROTON ANTIPORTER CHAA"/>
    <property type="match status" value="1"/>
</dbReference>